<reference evidence="2 3" key="1">
    <citation type="submission" date="2021-03" db="EMBL/GenBank/DDBJ databases">
        <title>novel species in genus Cellulomonas.</title>
        <authorList>
            <person name="Zhang G."/>
        </authorList>
    </citation>
    <scope>NUCLEOTIDE SEQUENCE [LARGE SCALE GENOMIC DNA]</scope>
    <source>
        <strain evidence="3">zg-ZUI188</strain>
    </source>
</reference>
<evidence type="ECO:0000259" key="1">
    <source>
        <dbReference type="PROSITE" id="PS51186"/>
    </source>
</evidence>
<dbReference type="PROSITE" id="PS51186">
    <property type="entry name" value="GNAT"/>
    <property type="match status" value="1"/>
</dbReference>
<dbReference type="InterPro" id="IPR016181">
    <property type="entry name" value="Acyl_CoA_acyltransferase"/>
</dbReference>
<dbReference type="Gene3D" id="3.40.630.30">
    <property type="match status" value="1"/>
</dbReference>
<evidence type="ECO:0000313" key="2">
    <source>
        <dbReference type="EMBL" id="MBO3086026.1"/>
    </source>
</evidence>
<dbReference type="SUPFAM" id="SSF55729">
    <property type="entry name" value="Acyl-CoA N-acyltransferases (Nat)"/>
    <property type="match status" value="1"/>
</dbReference>
<dbReference type="PANTHER" id="PTHR43072">
    <property type="entry name" value="N-ACETYLTRANSFERASE"/>
    <property type="match status" value="1"/>
</dbReference>
<dbReference type="CDD" id="cd04301">
    <property type="entry name" value="NAT_SF"/>
    <property type="match status" value="1"/>
</dbReference>
<name>A0ABS3SJV3_9CELL</name>
<dbReference type="RefSeq" id="WP_208290190.1">
    <property type="nucleotide sequence ID" value="NZ_CP074404.1"/>
</dbReference>
<dbReference type="Proteomes" id="UP000678317">
    <property type="component" value="Unassembled WGS sequence"/>
</dbReference>
<sequence>MPGFAPFQPGAGHRPAPVAVRPAALGDVEAMLEIQRRAGRPAHPDAYRRAVGNPDCCVLVAECSSQAGDPITVGWARTYRHAAAVDPAPTGHYLGGVTVDPSWRRRGIALALTAARVQWIADRADEVFYVVNPRNLASIELHRRWSFEEVMRSSRLTGVEFSGGVGILMRATLAQRADSQDGTLR</sequence>
<organism evidence="2 3">
    <name type="scientific">Cellulomonas fengjieae</name>
    <dbReference type="NCBI Taxonomy" id="2819978"/>
    <lineage>
        <taxon>Bacteria</taxon>
        <taxon>Bacillati</taxon>
        <taxon>Actinomycetota</taxon>
        <taxon>Actinomycetes</taxon>
        <taxon>Micrococcales</taxon>
        <taxon>Cellulomonadaceae</taxon>
        <taxon>Cellulomonas</taxon>
    </lineage>
</organism>
<protein>
    <submittedName>
        <fullName evidence="2">GNAT family N-acetyltransferase</fullName>
    </submittedName>
</protein>
<dbReference type="InterPro" id="IPR000182">
    <property type="entry name" value="GNAT_dom"/>
</dbReference>
<dbReference type="InterPro" id="IPR013653">
    <property type="entry name" value="GCN5-like_dom"/>
</dbReference>
<accession>A0ABS3SJV3</accession>
<evidence type="ECO:0000313" key="3">
    <source>
        <dbReference type="Proteomes" id="UP000678317"/>
    </source>
</evidence>
<keyword evidence="3" id="KW-1185">Reference proteome</keyword>
<proteinExistence type="predicted"/>
<dbReference type="Pfam" id="PF08445">
    <property type="entry name" value="FR47"/>
    <property type="match status" value="1"/>
</dbReference>
<gene>
    <name evidence="2" type="ORF">J4035_15395</name>
</gene>
<dbReference type="EMBL" id="JAGFBM010000009">
    <property type="protein sequence ID" value="MBO3086026.1"/>
    <property type="molecule type" value="Genomic_DNA"/>
</dbReference>
<comment type="caution">
    <text evidence="2">The sequence shown here is derived from an EMBL/GenBank/DDBJ whole genome shotgun (WGS) entry which is preliminary data.</text>
</comment>
<feature type="domain" description="N-acetyltransferase" evidence="1">
    <location>
        <begin position="18"/>
        <end position="174"/>
    </location>
</feature>